<dbReference type="SUPFAM" id="SSF55031">
    <property type="entry name" value="Bacterial exopeptidase dimerisation domain"/>
    <property type="match status" value="1"/>
</dbReference>
<evidence type="ECO:0000313" key="4">
    <source>
        <dbReference type="EMBL" id="MBC2595711.1"/>
    </source>
</evidence>
<dbReference type="AlphaFoldDB" id="A0A842HKN9"/>
<organism evidence="4 5">
    <name type="scientific">Ruficoccus amylovorans</name>
    <dbReference type="NCBI Taxonomy" id="1804625"/>
    <lineage>
        <taxon>Bacteria</taxon>
        <taxon>Pseudomonadati</taxon>
        <taxon>Verrucomicrobiota</taxon>
        <taxon>Opitutia</taxon>
        <taxon>Puniceicoccales</taxon>
        <taxon>Cerasicoccaceae</taxon>
        <taxon>Ruficoccus</taxon>
    </lineage>
</organism>
<dbReference type="GO" id="GO:0046872">
    <property type="term" value="F:metal ion binding"/>
    <property type="evidence" value="ECO:0007669"/>
    <property type="project" value="UniProtKB-KW"/>
</dbReference>
<feature type="domain" description="Peptidase M20 dimerisation" evidence="3">
    <location>
        <begin position="180"/>
        <end position="281"/>
    </location>
</feature>
<evidence type="ECO:0000259" key="3">
    <source>
        <dbReference type="Pfam" id="PF07687"/>
    </source>
</evidence>
<dbReference type="InterPro" id="IPR002933">
    <property type="entry name" value="Peptidase_M20"/>
</dbReference>
<dbReference type="Gene3D" id="3.40.630.10">
    <property type="entry name" value="Zn peptidases"/>
    <property type="match status" value="2"/>
</dbReference>
<protein>
    <submittedName>
        <fullName evidence="4">M20/M25/M40 family metallo-hydrolase</fullName>
    </submittedName>
</protein>
<dbReference type="Pfam" id="PF07687">
    <property type="entry name" value="M20_dimer"/>
    <property type="match status" value="1"/>
</dbReference>
<evidence type="ECO:0000256" key="1">
    <source>
        <dbReference type="ARBA" id="ARBA00022723"/>
    </source>
</evidence>
<dbReference type="Proteomes" id="UP000546464">
    <property type="component" value="Unassembled WGS sequence"/>
</dbReference>
<dbReference type="InterPro" id="IPR011650">
    <property type="entry name" value="Peptidase_M20_dimer"/>
</dbReference>
<comment type="caution">
    <text evidence="4">The sequence shown here is derived from an EMBL/GenBank/DDBJ whole genome shotgun (WGS) entry which is preliminary data.</text>
</comment>
<accession>A0A842HKN9</accession>
<dbReference type="InterPro" id="IPR036264">
    <property type="entry name" value="Bact_exopeptidase_dim_dom"/>
</dbReference>
<reference evidence="4 5" key="1">
    <citation type="submission" date="2020-07" db="EMBL/GenBank/DDBJ databases">
        <authorList>
            <person name="Feng X."/>
        </authorList>
    </citation>
    <scope>NUCLEOTIDE SEQUENCE [LARGE SCALE GENOMIC DNA]</scope>
    <source>
        <strain evidence="4 5">JCM31066</strain>
    </source>
</reference>
<sequence length="388" mass="42087">MSDKIPSITELLSTLVSCPSVNPGERLHWESPYGEARLAQVLQDLLRPWADSIEIDEVVPGRPNLRALFRGRADGPKRALEAHLDTVDIDGMSIEPFEPELKAGRLYGRGSADTKGPMTAMLLALIRAKAKGIKLNGDWTFIATCDEELGARGARFLIEQGFCCDGIIVAEPTELELIDAHKGVERYRVEITGKAAHSAYPELGLNAISALADFIGRLEAMSFPSTSRPDDDTLGPITMSVGVISGGDQVNRVPQTAHAEIDFRIPPGAPETAIGELLAQAAHSTRQSRPGIEIRWEQTQHYPALHPQPDSAFSETLWQLAKEHLNARKFSRVRYATNAGFYSAAGIPSIVFGPGSISEAHTAAESIEIDAIEQAASFLEKLITVPAH</sequence>
<evidence type="ECO:0000256" key="2">
    <source>
        <dbReference type="ARBA" id="ARBA00022801"/>
    </source>
</evidence>
<keyword evidence="1" id="KW-0479">Metal-binding</keyword>
<evidence type="ECO:0000313" key="5">
    <source>
        <dbReference type="Proteomes" id="UP000546464"/>
    </source>
</evidence>
<keyword evidence="5" id="KW-1185">Reference proteome</keyword>
<dbReference type="InterPro" id="IPR050072">
    <property type="entry name" value="Peptidase_M20A"/>
</dbReference>
<name>A0A842HKN9_9BACT</name>
<dbReference type="RefSeq" id="WP_185676648.1">
    <property type="nucleotide sequence ID" value="NZ_JACHVB010000052.1"/>
</dbReference>
<dbReference type="GO" id="GO:0016787">
    <property type="term" value="F:hydrolase activity"/>
    <property type="evidence" value="ECO:0007669"/>
    <property type="project" value="UniProtKB-KW"/>
</dbReference>
<dbReference type="Gene3D" id="3.30.70.360">
    <property type="match status" value="1"/>
</dbReference>
<dbReference type="PANTHER" id="PTHR43808">
    <property type="entry name" value="ACETYLORNITHINE DEACETYLASE"/>
    <property type="match status" value="1"/>
</dbReference>
<proteinExistence type="predicted"/>
<dbReference type="EMBL" id="JACHVB010000052">
    <property type="protein sequence ID" value="MBC2595711.1"/>
    <property type="molecule type" value="Genomic_DNA"/>
</dbReference>
<dbReference type="Pfam" id="PF01546">
    <property type="entry name" value="Peptidase_M20"/>
    <property type="match status" value="1"/>
</dbReference>
<dbReference type="SUPFAM" id="SSF53187">
    <property type="entry name" value="Zn-dependent exopeptidases"/>
    <property type="match status" value="1"/>
</dbReference>
<gene>
    <name evidence="4" type="ORF">H5P28_15700</name>
</gene>
<keyword evidence="2 4" id="KW-0378">Hydrolase</keyword>